<protein>
    <submittedName>
        <fullName evidence="1">Uncharacterized protein</fullName>
    </submittedName>
</protein>
<name>A0A8B6DYW9_MYTGA</name>
<keyword evidence="2" id="KW-1185">Reference proteome</keyword>
<comment type="caution">
    <text evidence="1">The sequence shown here is derived from an EMBL/GenBank/DDBJ whole genome shotgun (WGS) entry which is preliminary data.</text>
</comment>
<accession>A0A8B6DYW9</accession>
<dbReference type="SUPFAM" id="SSF101898">
    <property type="entry name" value="NHL repeat"/>
    <property type="match status" value="1"/>
</dbReference>
<reference evidence="1" key="1">
    <citation type="submission" date="2018-11" db="EMBL/GenBank/DDBJ databases">
        <authorList>
            <person name="Alioto T."/>
            <person name="Alioto T."/>
        </authorList>
    </citation>
    <scope>NUCLEOTIDE SEQUENCE</scope>
</reference>
<dbReference type="InterPro" id="IPR011042">
    <property type="entry name" value="6-blade_b-propeller_TolB-like"/>
</dbReference>
<dbReference type="Gene3D" id="2.120.10.30">
    <property type="entry name" value="TolB, C-terminal domain"/>
    <property type="match status" value="2"/>
</dbReference>
<proteinExistence type="predicted"/>
<gene>
    <name evidence="1" type="ORF">MGAL_10B036235</name>
</gene>
<evidence type="ECO:0000313" key="1">
    <source>
        <dbReference type="EMBL" id="VDI26570.1"/>
    </source>
</evidence>
<evidence type="ECO:0000313" key="2">
    <source>
        <dbReference type="Proteomes" id="UP000596742"/>
    </source>
</evidence>
<dbReference type="Proteomes" id="UP000596742">
    <property type="component" value="Unassembled WGS sequence"/>
</dbReference>
<sequence length="293" mass="32519">MAQVLAVPGDVRHGFSYVGQFNQDFVRITGIATTIKGNILLCDYVRKILILSDHLGNYLQSLHVDSEPYDLAVTSQNIGYVTQPNSNTVLKIDPDRMIVLGKEMCSELNTTVFCVSALPNTERRFKGQISCFLGVDRKGSSYAFPVNHDDIFKNTCISKEQSPLGSSVVKFHAVNAHTFLSCIGGQNYIKGYQNCGYTGVSVDIPDIDTMDTPTDICTDDYGHIYVSGQGSHNIHRITELKGDSVFSDWKVLDIPLTSQHGIKDPVALCFNKEYSKLYIVNEWGKSVLIFDVN</sequence>
<dbReference type="EMBL" id="UYJE01004260">
    <property type="protein sequence ID" value="VDI26570.1"/>
    <property type="molecule type" value="Genomic_DNA"/>
</dbReference>
<dbReference type="OrthoDB" id="10306047at2759"/>
<organism evidence="1 2">
    <name type="scientific">Mytilus galloprovincialis</name>
    <name type="common">Mediterranean mussel</name>
    <dbReference type="NCBI Taxonomy" id="29158"/>
    <lineage>
        <taxon>Eukaryota</taxon>
        <taxon>Metazoa</taxon>
        <taxon>Spiralia</taxon>
        <taxon>Lophotrochozoa</taxon>
        <taxon>Mollusca</taxon>
        <taxon>Bivalvia</taxon>
        <taxon>Autobranchia</taxon>
        <taxon>Pteriomorphia</taxon>
        <taxon>Mytilida</taxon>
        <taxon>Mytiloidea</taxon>
        <taxon>Mytilidae</taxon>
        <taxon>Mytilinae</taxon>
        <taxon>Mytilus</taxon>
    </lineage>
</organism>
<dbReference type="AlphaFoldDB" id="A0A8B6DYW9"/>